<dbReference type="PANTHER" id="PTHR46797:SF1">
    <property type="entry name" value="METHYLPHOSPHONATE SYNTHASE"/>
    <property type="match status" value="1"/>
</dbReference>
<evidence type="ECO:0000259" key="2">
    <source>
        <dbReference type="PROSITE" id="PS50943"/>
    </source>
</evidence>
<dbReference type="AlphaFoldDB" id="A0A9E9LHX0"/>
<protein>
    <submittedName>
        <fullName evidence="3">Helix-turn-helix domain-containing protein</fullName>
    </submittedName>
</protein>
<accession>A0A9E9LHX0</accession>
<keyword evidence="1" id="KW-0238">DNA-binding</keyword>
<dbReference type="SMART" id="SM00530">
    <property type="entry name" value="HTH_XRE"/>
    <property type="match status" value="1"/>
</dbReference>
<dbReference type="RefSeq" id="WP_269265183.1">
    <property type="nucleotide sequence ID" value="NZ_CP098248.1"/>
</dbReference>
<name>A0A9E9LHX0_9BURK</name>
<dbReference type="PANTHER" id="PTHR46797">
    <property type="entry name" value="HTH-TYPE TRANSCRIPTIONAL REGULATOR"/>
    <property type="match status" value="1"/>
</dbReference>
<evidence type="ECO:0000313" key="3">
    <source>
        <dbReference type="EMBL" id="WAV91874.1"/>
    </source>
</evidence>
<dbReference type="InterPro" id="IPR050807">
    <property type="entry name" value="TransReg_Diox_bact_type"/>
</dbReference>
<dbReference type="SUPFAM" id="SSF47413">
    <property type="entry name" value="lambda repressor-like DNA-binding domains"/>
    <property type="match status" value="1"/>
</dbReference>
<dbReference type="PROSITE" id="PS50943">
    <property type="entry name" value="HTH_CROC1"/>
    <property type="match status" value="1"/>
</dbReference>
<dbReference type="Proteomes" id="UP001164819">
    <property type="component" value="Chromosome"/>
</dbReference>
<dbReference type="EMBL" id="CP098251">
    <property type="protein sequence ID" value="WAV91874.1"/>
    <property type="molecule type" value="Genomic_DNA"/>
</dbReference>
<reference evidence="3" key="2">
    <citation type="journal article" date="2022" name="Front. Microbiol.">
        <title>New perspectives on an old grouping: The genomic and phenotypic variability of Oxalobacter formigenes and the implications for calcium oxalate stone prevention.</title>
        <authorList>
            <person name="Chmiel J.A."/>
            <person name="Carr C."/>
            <person name="Stuivenberg G.A."/>
            <person name="Venema R."/>
            <person name="Chanyi R.M."/>
            <person name="Al K.F."/>
            <person name="Giguere D."/>
            <person name="Say H."/>
            <person name="Akouris P.P."/>
            <person name="Dominguez Romero S.A."/>
            <person name="Kwong A."/>
            <person name="Tai V."/>
            <person name="Koval S.F."/>
            <person name="Razvi H."/>
            <person name="Bjazevic J."/>
            <person name="Burton J.P."/>
        </authorList>
    </citation>
    <scope>NUCLEOTIDE SEQUENCE</scope>
    <source>
        <strain evidence="3">OxK</strain>
    </source>
</reference>
<organism evidence="3">
    <name type="scientific">Oxalobacter aliiformigenes</name>
    <dbReference type="NCBI Taxonomy" id="2946593"/>
    <lineage>
        <taxon>Bacteria</taxon>
        <taxon>Pseudomonadati</taxon>
        <taxon>Pseudomonadota</taxon>
        <taxon>Betaproteobacteria</taxon>
        <taxon>Burkholderiales</taxon>
        <taxon>Oxalobacteraceae</taxon>
        <taxon>Oxalobacter</taxon>
    </lineage>
</organism>
<dbReference type="InterPro" id="IPR010982">
    <property type="entry name" value="Lambda_DNA-bd_dom_sf"/>
</dbReference>
<evidence type="ECO:0000313" key="5">
    <source>
        <dbReference type="Proteomes" id="UP001164794"/>
    </source>
</evidence>
<dbReference type="EMBL" id="CP098248">
    <property type="protein sequence ID" value="WAV97676.1"/>
    <property type="molecule type" value="Genomic_DNA"/>
</dbReference>
<dbReference type="Proteomes" id="UP001164794">
    <property type="component" value="Chromosome"/>
</dbReference>
<dbReference type="GO" id="GO:0003677">
    <property type="term" value="F:DNA binding"/>
    <property type="evidence" value="ECO:0007669"/>
    <property type="project" value="UniProtKB-KW"/>
</dbReference>
<dbReference type="CDD" id="cd00093">
    <property type="entry name" value="HTH_XRE"/>
    <property type="match status" value="1"/>
</dbReference>
<dbReference type="GO" id="GO:0005829">
    <property type="term" value="C:cytosol"/>
    <property type="evidence" value="ECO:0007669"/>
    <property type="project" value="TreeGrafter"/>
</dbReference>
<evidence type="ECO:0000313" key="4">
    <source>
        <dbReference type="EMBL" id="WAV97676.1"/>
    </source>
</evidence>
<feature type="domain" description="HTH cro/C1-type" evidence="2">
    <location>
        <begin position="7"/>
        <end position="61"/>
    </location>
</feature>
<dbReference type="GO" id="GO:0003700">
    <property type="term" value="F:DNA-binding transcription factor activity"/>
    <property type="evidence" value="ECO:0007669"/>
    <property type="project" value="TreeGrafter"/>
</dbReference>
<gene>
    <name evidence="4" type="ORF">NB645_02765</name>
    <name evidence="3" type="ORF">NB646_03840</name>
</gene>
<dbReference type="InterPro" id="IPR001387">
    <property type="entry name" value="Cro/C1-type_HTH"/>
</dbReference>
<proteinExistence type="predicted"/>
<keyword evidence="5" id="KW-1185">Reference proteome</keyword>
<sequence length="99" mass="10972">MDIGNAIKTCRIRRGLSQTKLAELSECSVSYLSLIEHNQRDITVSTLQRICHALNVPMGILLFLGSSQDEFGNISKELEAELAKNTLLLLSEPSRPKSD</sequence>
<dbReference type="Pfam" id="PF01381">
    <property type="entry name" value="HTH_3"/>
    <property type="match status" value="1"/>
</dbReference>
<evidence type="ECO:0000256" key="1">
    <source>
        <dbReference type="ARBA" id="ARBA00023125"/>
    </source>
</evidence>
<reference evidence="4" key="1">
    <citation type="journal article" date="2022" name="Front. Microbiol.">
        <title>New perspectives on an old grouping: The genomic and phenotypic variability of Oxalobacter formigenes and the implications for calcium oxalate stone prevention.</title>
        <authorList>
            <person name="Chmiel J.A."/>
            <person name="Carr C."/>
            <person name="Stuivenberg G.A."/>
            <person name="Venema R."/>
            <person name="Chanyi R.M."/>
            <person name="Al K.F."/>
            <person name="Giguere D."/>
            <person name="Say H."/>
            <person name="Akouris P.P."/>
            <person name="Dominguez Romero S.A."/>
            <person name="Kwong A."/>
            <person name="Tai V."/>
            <person name="Koval S.F."/>
            <person name="Razvi H."/>
            <person name="Bjazevic J."/>
            <person name="Burton J.P."/>
        </authorList>
    </citation>
    <scope>NUCLEOTIDE SEQUENCE</scope>
    <source>
        <strain evidence="4">HOxNP-1</strain>
    </source>
</reference>
<dbReference type="Gene3D" id="1.10.260.40">
    <property type="entry name" value="lambda repressor-like DNA-binding domains"/>
    <property type="match status" value="1"/>
</dbReference>